<organism evidence="1 2">
    <name type="scientific">Tessaracoccus lapidicaptus</name>
    <dbReference type="NCBI Taxonomy" id="1427523"/>
    <lineage>
        <taxon>Bacteria</taxon>
        <taxon>Bacillati</taxon>
        <taxon>Actinomycetota</taxon>
        <taxon>Actinomycetes</taxon>
        <taxon>Propionibacteriales</taxon>
        <taxon>Propionibacteriaceae</taxon>
        <taxon>Tessaracoccus</taxon>
    </lineage>
</organism>
<dbReference type="GO" id="GO:0003885">
    <property type="term" value="F:D-arabinono-1,4-lactone oxidase activity"/>
    <property type="evidence" value="ECO:0007669"/>
    <property type="project" value="InterPro"/>
</dbReference>
<dbReference type="InterPro" id="IPR016166">
    <property type="entry name" value="FAD-bd_PCMH"/>
</dbReference>
<dbReference type="InterPro" id="IPR016167">
    <property type="entry name" value="FAD-bd_PCMH_sub1"/>
</dbReference>
<dbReference type="Gene3D" id="3.30.70.2520">
    <property type="match status" value="1"/>
</dbReference>
<protein>
    <submittedName>
        <fullName evidence="1">FAD-binding protein</fullName>
    </submittedName>
</protein>
<dbReference type="AlphaFoldDB" id="A0A1C0AQQ3"/>
<dbReference type="GO" id="GO:0016020">
    <property type="term" value="C:membrane"/>
    <property type="evidence" value="ECO:0007669"/>
    <property type="project" value="InterPro"/>
</dbReference>
<dbReference type="Gene3D" id="3.30.465.10">
    <property type="match status" value="1"/>
</dbReference>
<dbReference type="InterPro" id="IPR006094">
    <property type="entry name" value="Oxid_FAD_bind_N"/>
</dbReference>
<dbReference type="Proteomes" id="UP000093501">
    <property type="component" value="Unassembled WGS sequence"/>
</dbReference>
<dbReference type="InterPro" id="IPR016169">
    <property type="entry name" value="FAD-bd_PCMH_sub2"/>
</dbReference>
<dbReference type="InterPro" id="IPR036318">
    <property type="entry name" value="FAD-bd_PCMH-like_sf"/>
</dbReference>
<sequence length="413" mass="44555">MTQRNWAGNVSYSSSRVAEPVSVEDLTALVASEPRVRALGSRHCFNDIADTPGVHVSLARLRGEEPRLTAPGTLRTPAWLRYGDLVPVLREAGAALANLASLPHISVAGAVQTGTHGSGDRIGTLATQVSALELVTGTGEVLRLERGEPDFDGAVVGLGALGVLTHVELDVSPARDVAQHVYEGVRLDDVLADLGAVTGAGDSVSMFTHWQDPAVVSQVWVKSGGDVDDAAIRRAGGRPADGPRHPIAGIDPTPCTPQLGAPGPWYDRLPHFRLEFTPSVGEELQSEYLVDRGDAVDAIRAVQDLAPRIAPLLFVCEIRTMASDGLWLSPAQGRDTVGLHFTWRPDESAVRQLLPEIERALPASARPHWGKVFTLPGHDVAARYPRWADFVDLRRRLDPERRFANAYLERLGL</sequence>
<proteinExistence type="predicted"/>
<dbReference type="GO" id="GO:0071949">
    <property type="term" value="F:FAD binding"/>
    <property type="evidence" value="ECO:0007669"/>
    <property type="project" value="InterPro"/>
</dbReference>
<gene>
    <name evidence="1" type="ORF">BCR15_01790</name>
</gene>
<dbReference type="EMBL" id="MBQD01000011">
    <property type="protein sequence ID" value="OCL36613.1"/>
    <property type="molecule type" value="Genomic_DNA"/>
</dbReference>
<dbReference type="PROSITE" id="PS51387">
    <property type="entry name" value="FAD_PCMH"/>
    <property type="match status" value="1"/>
</dbReference>
<keyword evidence="2" id="KW-1185">Reference proteome</keyword>
<evidence type="ECO:0000313" key="2">
    <source>
        <dbReference type="Proteomes" id="UP000093501"/>
    </source>
</evidence>
<dbReference type="Pfam" id="PF01565">
    <property type="entry name" value="FAD_binding_4"/>
    <property type="match status" value="1"/>
</dbReference>
<dbReference type="PANTHER" id="PTHR43762:SF1">
    <property type="entry name" value="D-ARABINONO-1,4-LACTONE OXIDASE"/>
    <property type="match status" value="1"/>
</dbReference>
<reference evidence="2" key="1">
    <citation type="submission" date="2016-07" db="EMBL/GenBank/DDBJ databases">
        <authorList>
            <person name="Florea S."/>
            <person name="Webb J.S."/>
            <person name="Jaromczyk J."/>
            <person name="Schardl C.L."/>
        </authorList>
    </citation>
    <scope>NUCLEOTIDE SEQUENCE [LARGE SCALE GENOMIC DNA]</scope>
    <source>
        <strain evidence="2">IPBSL-7</strain>
    </source>
</reference>
<dbReference type="Gene3D" id="1.10.45.10">
    <property type="entry name" value="Vanillyl-alcohol Oxidase, Chain A, domain 4"/>
    <property type="match status" value="1"/>
</dbReference>
<name>A0A1C0AQQ3_9ACTN</name>
<dbReference type="InterPro" id="IPR007173">
    <property type="entry name" value="ALO_C"/>
</dbReference>
<dbReference type="InterPro" id="IPR010031">
    <property type="entry name" value="FAD_lactone_oxidase-like"/>
</dbReference>
<dbReference type="InterPro" id="IPR016171">
    <property type="entry name" value="Vanillyl_alc_oxidase_C-sub2"/>
</dbReference>
<dbReference type="PANTHER" id="PTHR43762">
    <property type="entry name" value="L-GULONOLACTONE OXIDASE"/>
    <property type="match status" value="1"/>
</dbReference>
<dbReference type="GO" id="GO:0080049">
    <property type="term" value="F:L-gulono-1,4-lactone dehydrogenase activity"/>
    <property type="evidence" value="ECO:0007669"/>
    <property type="project" value="TreeGrafter"/>
</dbReference>
<dbReference type="Gene3D" id="3.30.43.10">
    <property type="entry name" value="Uridine Diphospho-n-acetylenolpyruvylglucosamine Reductase, domain 2"/>
    <property type="match status" value="1"/>
</dbReference>
<dbReference type="SUPFAM" id="SSF56176">
    <property type="entry name" value="FAD-binding/transporter-associated domain-like"/>
    <property type="match status" value="1"/>
</dbReference>
<dbReference type="RefSeq" id="WP_068751025.1">
    <property type="nucleotide sequence ID" value="NZ_LR214441.1"/>
</dbReference>
<comment type="caution">
    <text evidence="1">The sequence shown here is derived from an EMBL/GenBank/DDBJ whole genome shotgun (WGS) entry which is preliminary data.</text>
</comment>
<dbReference type="Pfam" id="PF04030">
    <property type="entry name" value="ALO"/>
    <property type="match status" value="1"/>
</dbReference>
<accession>A0A1C0AQQ3</accession>
<dbReference type="Gene3D" id="3.30.70.2530">
    <property type="match status" value="1"/>
</dbReference>
<evidence type="ECO:0000313" key="1">
    <source>
        <dbReference type="EMBL" id="OCL36613.1"/>
    </source>
</evidence>